<evidence type="ECO:0000313" key="2">
    <source>
        <dbReference type="Proteomes" id="UP000234849"/>
    </source>
</evidence>
<reference evidence="1 2" key="1">
    <citation type="journal article" date="2017" name="Genome Med.">
        <title>A novel Ruminococcus gnavus clade enriched in inflammatory bowel disease patients.</title>
        <authorList>
            <person name="Hall A.B."/>
            <person name="Yassour M."/>
            <person name="Sauk J."/>
            <person name="Garner A."/>
            <person name="Jiang X."/>
            <person name="Arthur T."/>
            <person name="Lagoudas G.K."/>
            <person name="Vatanen T."/>
            <person name="Fornelos N."/>
            <person name="Wilson R."/>
            <person name="Bertha M."/>
            <person name="Cohen M."/>
            <person name="Garber J."/>
            <person name="Khalili H."/>
            <person name="Gevers D."/>
            <person name="Ananthakrishnan A.N."/>
            <person name="Kugathasan S."/>
            <person name="Lander E.S."/>
            <person name="Blainey P."/>
            <person name="Vlamakis H."/>
            <person name="Xavier R.J."/>
            <person name="Huttenhower C."/>
        </authorList>
    </citation>
    <scope>NUCLEOTIDE SEQUENCE [LARGE SCALE GENOMIC DNA]</scope>
    <source>
        <strain evidence="1 2">RJX1118</strain>
    </source>
</reference>
<dbReference type="EMBL" id="NIHM01000015">
    <property type="protein sequence ID" value="PLT53998.1"/>
    <property type="molecule type" value="Genomic_DNA"/>
</dbReference>
<dbReference type="AlphaFoldDB" id="A0A2N5NGK1"/>
<accession>A0A2N5NGK1</accession>
<comment type="caution">
    <text evidence="1">The sequence shown here is derived from an EMBL/GenBank/DDBJ whole genome shotgun (WGS) entry which is preliminary data.</text>
</comment>
<evidence type="ECO:0000313" key="1">
    <source>
        <dbReference type="EMBL" id="PLT53998.1"/>
    </source>
</evidence>
<keyword evidence="1" id="KW-0282">Flagellum</keyword>
<name>A0A2N5NGK1_MEDGN</name>
<gene>
    <name evidence="1" type="ORF">CDL18_11180</name>
</gene>
<dbReference type="NCBIfam" id="NF038110">
    <property type="entry name" value="Lys_methyl_FliB"/>
    <property type="match status" value="1"/>
</dbReference>
<keyword evidence="1" id="KW-0966">Cell projection</keyword>
<keyword evidence="1" id="KW-0969">Cilium</keyword>
<protein>
    <submittedName>
        <fullName evidence="1">Flagellar protein FliB</fullName>
    </submittedName>
</protein>
<dbReference type="RefSeq" id="WP_101878582.1">
    <property type="nucleotide sequence ID" value="NZ_CAXULC010000019.1"/>
</dbReference>
<dbReference type="Proteomes" id="UP000234849">
    <property type="component" value="Unassembled WGS sequence"/>
</dbReference>
<sequence length="376" mass="44106">MQYIIPHYYKKFVCIGGDCPDTCCAGWQIMIDPASLKKYRQIKGRLGSRLHNEIDWEEGAFRQYEKRCAFLNEENLCDLYIEGNGSGMFCKTCRLYPRHVEEFEGLREISLSLSCPEAANLILGCEEPVRFLEAENPDREETYEEFDFFLFTKLEDARTLIFQILQNREYPIRLRMAIVLALAHDLQERIDKNALFEIDGLLKRYEKERVWTWFQEKLDNLDTEAKTQQEVCGNLFVILNHLEVLRDDWKGYVKEAKNMLLESELSAEQRKEFESVFTEKIMEQLMVYFVFTYFCGAVYDEQAYGKLKFAVAGCILIRALAKGVFLKNGTLEFSDVAEAARRYAREVEHSDFNKCKMEQMLQDEGKFGLEKLFVIL</sequence>
<organism evidence="1 2">
    <name type="scientific">Mediterraneibacter gnavus</name>
    <name type="common">Ruminococcus gnavus</name>
    <dbReference type="NCBI Taxonomy" id="33038"/>
    <lineage>
        <taxon>Bacteria</taxon>
        <taxon>Bacillati</taxon>
        <taxon>Bacillota</taxon>
        <taxon>Clostridia</taxon>
        <taxon>Lachnospirales</taxon>
        <taxon>Lachnospiraceae</taxon>
        <taxon>Mediterraneibacter</taxon>
    </lineage>
</organism>
<proteinExistence type="predicted"/>